<dbReference type="Proteomes" id="UP001153076">
    <property type="component" value="Unassembled WGS sequence"/>
</dbReference>
<dbReference type="OrthoDB" id="1096772at2759"/>
<sequence length="235" mass="27313">MVNPDEGLALKFIEAPIINGTKCAKIERSDIAPEIKYWNQAILEWNENLALDTSRISSLTIWVQFPELDVKYWGVESLSKLGSMIGIPLKIDKQTIEKIFFSYASLLIDIPLEGPFMEYVDYINDKGRVTRQRIKYEWQLVKCDHCSMYGHIEEDCRKKKVVKQEWRMVNQEKEKGQEQQDIPTKFVTPRRTARRPSLNMRGLEEPATNSFRAVLENEILDMVTQEEGAMQSQHG</sequence>
<accession>A0A9Q1GGF6</accession>
<evidence type="ECO:0000313" key="1">
    <source>
        <dbReference type="EMBL" id="KAJ8419951.1"/>
    </source>
</evidence>
<keyword evidence="2" id="KW-1185">Reference proteome</keyword>
<dbReference type="EMBL" id="JAKOGI010004101">
    <property type="protein sequence ID" value="KAJ8419951.1"/>
    <property type="molecule type" value="Genomic_DNA"/>
</dbReference>
<protein>
    <recommendedName>
        <fullName evidence="3">DUF4283 domain-containing protein</fullName>
    </recommendedName>
</protein>
<dbReference type="PANTHER" id="PTHR31286:SF165">
    <property type="entry name" value="DUF4283 DOMAIN-CONTAINING PROTEIN"/>
    <property type="match status" value="1"/>
</dbReference>
<comment type="caution">
    <text evidence="1">The sequence shown here is derived from an EMBL/GenBank/DDBJ whole genome shotgun (WGS) entry which is preliminary data.</text>
</comment>
<name>A0A9Q1GGF6_9CARY</name>
<evidence type="ECO:0000313" key="2">
    <source>
        <dbReference type="Proteomes" id="UP001153076"/>
    </source>
</evidence>
<dbReference type="PANTHER" id="PTHR31286">
    <property type="entry name" value="GLYCINE-RICH CELL WALL STRUCTURAL PROTEIN 1.8-LIKE"/>
    <property type="match status" value="1"/>
</dbReference>
<dbReference type="AlphaFoldDB" id="A0A9Q1GGF6"/>
<organism evidence="1 2">
    <name type="scientific">Carnegiea gigantea</name>
    <dbReference type="NCBI Taxonomy" id="171969"/>
    <lineage>
        <taxon>Eukaryota</taxon>
        <taxon>Viridiplantae</taxon>
        <taxon>Streptophyta</taxon>
        <taxon>Embryophyta</taxon>
        <taxon>Tracheophyta</taxon>
        <taxon>Spermatophyta</taxon>
        <taxon>Magnoliopsida</taxon>
        <taxon>eudicotyledons</taxon>
        <taxon>Gunneridae</taxon>
        <taxon>Pentapetalae</taxon>
        <taxon>Caryophyllales</taxon>
        <taxon>Cactineae</taxon>
        <taxon>Cactaceae</taxon>
        <taxon>Cactoideae</taxon>
        <taxon>Echinocereeae</taxon>
        <taxon>Carnegiea</taxon>
    </lineage>
</organism>
<reference evidence="1" key="1">
    <citation type="submission" date="2022-04" db="EMBL/GenBank/DDBJ databases">
        <title>Carnegiea gigantea Genome sequencing and assembly v2.</title>
        <authorList>
            <person name="Copetti D."/>
            <person name="Sanderson M.J."/>
            <person name="Burquez A."/>
            <person name="Wojciechowski M.F."/>
        </authorList>
    </citation>
    <scope>NUCLEOTIDE SEQUENCE</scope>
    <source>
        <strain evidence="1">SGP5-SGP5p</strain>
        <tissue evidence="1">Aerial part</tissue>
    </source>
</reference>
<proteinExistence type="predicted"/>
<dbReference type="InterPro" id="IPR040256">
    <property type="entry name" value="At4g02000-like"/>
</dbReference>
<evidence type="ECO:0008006" key="3">
    <source>
        <dbReference type="Google" id="ProtNLM"/>
    </source>
</evidence>
<gene>
    <name evidence="1" type="ORF">Cgig2_002969</name>
</gene>